<dbReference type="Gene3D" id="1.25.40.10">
    <property type="entry name" value="Tetratricopeptide repeat domain"/>
    <property type="match status" value="1"/>
</dbReference>
<feature type="transmembrane region" description="Helical" evidence="2">
    <location>
        <begin position="20"/>
        <end position="41"/>
    </location>
</feature>
<dbReference type="EMBL" id="JAJHNU010000002">
    <property type="protein sequence ID" value="MDN4121317.1"/>
    <property type="molecule type" value="Genomic_DNA"/>
</dbReference>
<proteinExistence type="predicted"/>
<keyword evidence="4" id="KW-1185">Reference proteome</keyword>
<sequence>MRTLTRPAPPLHVLKRLYPIVLALLIAVVLAFLFQQVVLLIQSQRTTQTVARISQGYEQPIDLEDDLYVLFSQAQQYGFREQLDDATLLTETIYLRAKKTTEKSLAADALYNLANARLRQGISLLEQGRLERATQPLLLARDYYTRTLSLTPEHWDARYNLDITARMVRQLPRQPIQEEDEATEIEKPEELWSEVPGVPRGLP</sequence>
<dbReference type="RefSeq" id="WP_266124000.1">
    <property type="nucleotide sequence ID" value="NZ_JAJHNU010000002.1"/>
</dbReference>
<dbReference type="Proteomes" id="UP001168613">
    <property type="component" value="Unassembled WGS sequence"/>
</dbReference>
<organism evidence="3 4">
    <name type="scientific">Alcaligenes endophyticus</name>
    <dbReference type="NCBI Taxonomy" id="1929088"/>
    <lineage>
        <taxon>Bacteria</taxon>
        <taxon>Pseudomonadati</taxon>
        <taxon>Pseudomonadota</taxon>
        <taxon>Betaproteobacteria</taxon>
        <taxon>Burkholderiales</taxon>
        <taxon>Alcaligenaceae</taxon>
        <taxon>Alcaligenes</taxon>
    </lineage>
</organism>
<dbReference type="SUPFAM" id="SSF48452">
    <property type="entry name" value="TPR-like"/>
    <property type="match status" value="1"/>
</dbReference>
<evidence type="ECO:0008006" key="5">
    <source>
        <dbReference type="Google" id="ProtNLM"/>
    </source>
</evidence>
<keyword evidence="2" id="KW-0472">Membrane</keyword>
<accession>A0ABT8EJ46</accession>
<reference evidence="3" key="1">
    <citation type="submission" date="2021-11" db="EMBL/GenBank/DDBJ databases">
        <title>Draft genome sequence of Alcaligenes endophyticus type strain CCUG 75668T.</title>
        <authorList>
            <person name="Salva-Serra F."/>
            <person name="Duran R.E."/>
            <person name="Seeger M."/>
            <person name="Moore E.R.B."/>
            <person name="Jaen-Luchoro D."/>
        </authorList>
    </citation>
    <scope>NUCLEOTIDE SEQUENCE</scope>
    <source>
        <strain evidence="3">CCUG 75668</strain>
    </source>
</reference>
<evidence type="ECO:0000313" key="3">
    <source>
        <dbReference type="EMBL" id="MDN4121317.1"/>
    </source>
</evidence>
<comment type="caution">
    <text evidence="3">The sequence shown here is derived from an EMBL/GenBank/DDBJ whole genome shotgun (WGS) entry which is preliminary data.</text>
</comment>
<name>A0ABT8EJ46_9BURK</name>
<evidence type="ECO:0000256" key="2">
    <source>
        <dbReference type="SAM" id="Phobius"/>
    </source>
</evidence>
<feature type="region of interest" description="Disordered" evidence="1">
    <location>
        <begin position="174"/>
        <end position="203"/>
    </location>
</feature>
<keyword evidence="2" id="KW-1133">Transmembrane helix</keyword>
<keyword evidence="2" id="KW-0812">Transmembrane</keyword>
<evidence type="ECO:0000256" key="1">
    <source>
        <dbReference type="SAM" id="MobiDB-lite"/>
    </source>
</evidence>
<gene>
    <name evidence="3" type="ORF">LMS43_08455</name>
</gene>
<protein>
    <recommendedName>
        <fullName evidence="5">MxaK protein</fullName>
    </recommendedName>
</protein>
<evidence type="ECO:0000313" key="4">
    <source>
        <dbReference type="Proteomes" id="UP001168613"/>
    </source>
</evidence>
<dbReference type="InterPro" id="IPR011990">
    <property type="entry name" value="TPR-like_helical_dom_sf"/>
</dbReference>